<feature type="domain" description="Nitroreductase" evidence="1">
    <location>
        <begin position="30"/>
        <end position="187"/>
    </location>
</feature>
<dbReference type="PANTHER" id="PTHR43543">
    <property type="entry name" value="MALONIC SEMIALDEHYDE REDUCTASE RUTE-RELATED"/>
    <property type="match status" value="1"/>
</dbReference>
<dbReference type="Gene3D" id="3.40.109.10">
    <property type="entry name" value="NADH Oxidase"/>
    <property type="match status" value="1"/>
</dbReference>
<dbReference type="Pfam" id="PF00881">
    <property type="entry name" value="Nitroreductase"/>
    <property type="match status" value="1"/>
</dbReference>
<dbReference type="InterPro" id="IPR000415">
    <property type="entry name" value="Nitroreductase-like"/>
</dbReference>
<dbReference type="PANTHER" id="PTHR43543:SF1">
    <property type="entry name" value="MALONIC SEMIALDEHYDE REDUCTASE RUTE-RELATED"/>
    <property type="match status" value="1"/>
</dbReference>
<dbReference type="NCBIfam" id="NF003768">
    <property type="entry name" value="PRK05365.1"/>
    <property type="match status" value="1"/>
</dbReference>
<sequence length="209" mass="23086">MTETTPTSADLSHLYELSPGGRQLLFTDARTAYSFSSEPVSDDRLRAVYELVKWAPTSANINPMRVLFVRTPDGKERLLRGVAEPNRAQTASAPVTAVIAVDTQYPEYVPVLAPSNPNFRTMLEANDELRNSHGDFNTTLQAGYFILAVRAAGLVAGPMKGFNAAAVDKEFFDDGRWRSVLLVNIGHPADDAFRERLPRPTFEQAVRMA</sequence>
<dbReference type="InterPro" id="IPR050461">
    <property type="entry name" value="Nitroreductase_HadB/RutE"/>
</dbReference>
<protein>
    <submittedName>
        <fullName evidence="2">DivV protein</fullName>
    </submittedName>
</protein>
<proteinExistence type="predicted"/>
<evidence type="ECO:0000259" key="1">
    <source>
        <dbReference type="Pfam" id="PF00881"/>
    </source>
</evidence>
<dbReference type="SUPFAM" id="SSF55469">
    <property type="entry name" value="FMN-dependent nitroreductase-like"/>
    <property type="match status" value="1"/>
</dbReference>
<dbReference type="AlphaFoldDB" id="A0A0A0MP59"/>
<dbReference type="EMBL" id="HF563079">
    <property type="protein sequence ID" value="CCP20060.1"/>
    <property type="molecule type" value="Genomic_DNA"/>
</dbReference>
<evidence type="ECO:0000313" key="2">
    <source>
        <dbReference type="EMBL" id="CCP20060.1"/>
    </source>
</evidence>
<dbReference type="InterPro" id="IPR029479">
    <property type="entry name" value="Nitroreductase"/>
</dbReference>
<dbReference type="GO" id="GO:0016491">
    <property type="term" value="F:oxidoreductase activity"/>
    <property type="evidence" value="ECO:0007669"/>
    <property type="project" value="InterPro"/>
</dbReference>
<organism evidence="2">
    <name type="scientific">Streptomyces sp. HKI0576</name>
    <dbReference type="NCBI Taxonomy" id="995841"/>
    <lineage>
        <taxon>Bacteria</taxon>
        <taxon>Bacillati</taxon>
        <taxon>Actinomycetota</taxon>
        <taxon>Actinomycetes</taxon>
        <taxon>Kitasatosporales</taxon>
        <taxon>Streptomycetaceae</taxon>
        <taxon>Streptomyces</taxon>
    </lineage>
</organism>
<name>A0A0A0MP59_9ACTN</name>
<accession>A0A0A0MP59</accession>
<reference evidence="2" key="1">
    <citation type="journal article" date="2014" name="ChemBioChem">
        <title>Identification of the divergolide biosynthetic gene cluster.</title>
        <authorList>
            <person name="Xu Z."/>
            <person name="Ding L."/>
            <person name="Baunach M."/>
            <person name="Hertweck C."/>
        </authorList>
    </citation>
    <scope>NUCLEOTIDE SEQUENCE</scope>
</reference>
<gene>
    <name evidence="2" type="primary">divV</name>
</gene>